<name>A0AAX2IL75_9FLAO</name>
<evidence type="ECO:0000313" key="3">
    <source>
        <dbReference type="Proteomes" id="UP000190669"/>
    </source>
</evidence>
<dbReference type="EMBL" id="FUZE01000012">
    <property type="protein sequence ID" value="SKB88152.1"/>
    <property type="molecule type" value="Genomic_DNA"/>
</dbReference>
<proteinExistence type="predicted"/>
<organism evidence="2 4">
    <name type="scientific">Chryseobacterium balustinum</name>
    <dbReference type="NCBI Taxonomy" id="246"/>
    <lineage>
        <taxon>Bacteria</taxon>
        <taxon>Pseudomonadati</taxon>
        <taxon>Bacteroidota</taxon>
        <taxon>Flavobacteriia</taxon>
        <taxon>Flavobacteriales</taxon>
        <taxon>Weeksellaceae</taxon>
        <taxon>Chryseobacterium group</taxon>
        <taxon>Chryseobacterium</taxon>
    </lineage>
</organism>
<dbReference type="AlphaFoldDB" id="A0AAX2IL75"/>
<gene>
    <name evidence="2" type="ORF">NCTC11212_02164</name>
    <name evidence="1" type="ORF">SAMN05421800_11237</name>
</gene>
<dbReference type="Proteomes" id="UP000190669">
    <property type="component" value="Unassembled WGS sequence"/>
</dbReference>
<dbReference type="Proteomes" id="UP000251937">
    <property type="component" value="Unassembled WGS sequence"/>
</dbReference>
<evidence type="ECO:0000313" key="2">
    <source>
        <dbReference type="EMBL" id="SQA89952.1"/>
    </source>
</evidence>
<accession>A0AAX2IL75</accession>
<reference evidence="2 4" key="2">
    <citation type="submission" date="2018-06" db="EMBL/GenBank/DDBJ databases">
        <authorList>
            <consortium name="Pathogen Informatics"/>
            <person name="Doyle S."/>
        </authorList>
    </citation>
    <scope>NUCLEOTIDE SEQUENCE [LARGE SCALE GENOMIC DNA]</scope>
    <source>
        <strain evidence="2 4">NCTC11212</strain>
    </source>
</reference>
<comment type="caution">
    <text evidence="2">The sequence shown here is derived from an EMBL/GenBank/DDBJ whole genome shotgun (WGS) entry which is preliminary data.</text>
</comment>
<reference evidence="1 3" key="1">
    <citation type="submission" date="2017-02" db="EMBL/GenBank/DDBJ databases">
        <authorList>
            <person name="Varghese N."/>
            <person name="Submissions S."/>
        </authorList>
    </citation>
    <scope>NUCLEOTIDE SEQUENCE [LARGE SCALE GENOMIC DNA]</scope>
    <source>
        <strain evidence="1 3">DSM 16775</strain>
    </source>
</reference>
<dbReference type="EMBL" id="UAVR01000011">
    <property type="protein sequence ID" value="SQA89952.1"/>
    <property type="molecule type" value="Genomic_DNA"/>
</dbReference>
<evidence type="ECO:0000313" key="4">
    <source>
        <dbReference type="Proteomes" id="UP000251937"/>
    </source>
</evidence>
<keyword evidence="3" id="KW-1185">Reference proteome</keyword>
<sequence length="35" mass="4375">MKYNKLKIKYLKTKITLNITKIIYFKFLYLVISQY</sequence>
<evidence type="ECO:0000313" key="1">
    <source>
        <dbReference type="EMBL" id="SKB88152.1"/>
    </source>
</evidence>
<protein>
    <submittedName>
        <fullName evidence="2">Uncharacterized protein</fullName>
    </submittedName>
</protein>